<proteinExistence type="predicted"/>
<keyword evidence="2" id="KW-1185">Reference proteome</keyword>
<reference evidence="1 2" key="1">
    <citation type="submission" date="2021-02" db="EMBL/GenBank/DDBJ databases">
        <authorList>
            <person name="Vanwijnsberghe S."/>
        </authorList>
    </citation>
    <scope>NUCLEOTIDE SEQUENCE [LARGE SCALE GENOMIC DNA]</scope>
    <source>
        <strain evidence="1 2">R-69776</strain>
    </source>
</reference>
<comment type="caution">
    <text evidence="1">The sequence shown here is derived from an EMBL/GenBank/DDBJ whole genome shotgun (WGS) entry which is preliminary data.</text>
</comment>
<dbReference type="EMBL" id="CAJNBH010000013">
    <property type="protein sequence ID" value="CAE6782233.1"/>
    <property type="molecule type" value="Genomic_DNA"/>
</dbReference>
<name>A0ABM8S0P0_9BURK</name>
<organism evidence="1 2">
    <name type="scientific">Paraburkholderia nemoris</name>
    <dbReference type="NCBI Taxonomy" id="2793076"/>
    <lineage>
        <taxon>Bacteria</taxon>
        <taxon>Pseudomonadati</taxon>
        <taxon>Pseudomonadota</taxon>
        <taxon>Betaproteobacteria</taxon>
        <taxon>Burkholderiales</taxon>
        <taxon>Burkholderiaceae</taxon>
        <taxon>Paraburkholderia</taxon>
    </lineage>
</organism>
<protein>
    <submittedName>
        <fullName evidence="1">Uncharacterized protein</fullName>
    </submittedName>
</protein>
<dbReference type="Proteomes" id="UP000673821">
    <property type="component" value="Unassembled WGS sequence"/>
</dbReference>
<evidence type="ECO:0000313" key="1">
    <source>
        <dbReference type="EMBL" id="CAE6782233.1"/>
    </source>
</evidence>
<gene>
    <name evidence="1" type="ORF">R69776_04360</name>
</gene>
<accession>A0ABM8S0P0</accession>
<evidence type="ECO:0000313" key="2">
    <source>
        <dbReference type="Proteomes" id="UP000673821"/>
    </source>
</evidence>
<sequence>MMRLAVARVQKIRMYTEREHREKLNTYGLEPLTARLQRTNPPILRTCAAARVARPPDYPSTTAPARPE</sequence>